<geneLocation type="mitochondrion" evidence="2"/>
<dbReference type="EMBL" id="MN056359">
    <property type="protein sequence ID" value="QGW48620.1"/>
    <property type="molecule type" value="Genomic_DNA"/>
</dbReference>
<keyword evidence="1" id="KW-0812">Transmembrane</keyword>
<gene>
    <name evidence="2" type="primary">orf74g</name>
</gene>
<keyword evidence="2" id="KW-0496">Mitochondrion</keyword>
<keyword evidence="1" id="KW-1133">Transmembrane helix</keyword>
<feature type="transmembrane region" description="Helical" evidence="1">
    <location>
        <begin position="53"/>
        <end position="72"/>
    </location>
</feature>
<evidence type="ECO:0000256" key="1">
    <source>
        <dbReference type="SAM" id="Phobius"/>
    </source>
</evidence>
<keyword evidence="1" id="KW-0472">Membrane</keyword>
<proteinExistence type="predicted"/>
<feature type="transmembrane region" description="Helical" evidence="1">
    <location>
        <begin position="9"/>
        <end position="33"/>
    </location>
</feature>
<dbReference type="AlphaFoldDB" id="A0A650GAE6"/>
<evidence type="ECO:0000313" key="3">
    <source>
        <dbReference type="EMBL" id="QGW48620.1"/>
    </source>
</evidence>
<reference evidence="2" key="1">
    <citation type="submission" date="2019-06" db="EMBL/GenBank/DDBJ databases">
        <title>Complete mitochondrial genome sequencing of NWB CMS and Normal type.</title>
        <authorList>
            <person name="Zhang L."/>
            <person name="Wang Q."/>
            <person name="Wang Y."/>
        </authorList>
    </citation>
    <scope>NUCLEOTIDE SEQUENCE</scope>
    <source>
        <strain evidence="2">YB-A</strain>
        <strain evidence="3">YB-B</strain>
    </source>
</reference>
<sequence length="74" mass="7933">MPCGSRSSCFFSASCSFSSFVIGMIVLPVYELTKPTANAISLAMALSSGWDPVWFEFIAFYGIPCGLMVGYGKS</sequence>
<accession>A0A650GAE6</accession>
<protein>
    <submittedName>
        <fullName evidence="2">Uncharacterized protein</fullName>
    </submittedName>
</protein>
<organism evidence="2">
    <name type="scientific">Raphanus sativus</name>
    <name type="common">Radish</name>
    <name type="synonym">Raphanus raphanistrum var. sativus</name>
    <dbReference type="NCBI Taxonomy" id="3726"/>
    <lineage>
        <taxon>Eukaryota</taxon>
        <taxon>Viridiplantae</taxon>
        <taxon>Streptophyta</taxon>
        <taxon>Embryophyta</taxon>
        <taxon>Tracheophyta</taxon>
        <taxon>Spermatophyta</taxon>
        <taxon>Magnoliopsida</taxon>
        <taxon>eudicotyledons</taxon>
        <taxon>Gunneridae</taxon>
        <taxon>Pentapetalae</taxon>
        <taxon>rosids</taxon>
        <taxon>malvids</taxon>
        <taxon>Brassicales</taxon>
        <taxon>Brassicaceae</taxon>
        <taxon>Brassiceae</taxon>
        <taxon>Raphanus</taxon>
    </lineage>
</organism>
<name>A0A650GAE6_RAPSA</name>
<evidence type="ECO:0000313" key="2">
    <source>
        <dbReference type="EMBL" id="QGW48384.1"/>
    </source>
</evidence>
<dbReference type="EMBL" id="MN056360">
    <property type="protein sequence ID" value="QGW48384.1"/>
    <property type="molecule type" value="Genomic_DNA"/>
</dbReference>